<keyword evidence="3" id="KW-0436">Ligase</keyword>
<protein>
    <submittedName>
        <fullName evidence="3">Leucine--tRNA ligase, cytoplasmic</fullName>
    </submittedName>
</protein>
<evidence type="ECO:0000313" key="4">
    <source>
        <dbReference type="Proteomes" id="UP001152795"/>
    </source>
</evidence>
<feature type="domain" description="Leucine--tRNA ligase RagD-binding" evidence="2">
    <location>
        <begin position="3"/>
        <end position="54"/>
    </location>
</feature>
<dbReference type="AlphaFoldDB" id="A0A7D9I805"/>
<proteinExistence type="inferred from homology"/>
<evidence type="ECO:0000259" key="2">
    <source>
        <dbReference type="Pfam" id="PF24810"/>
    </source>
</evidence>
<keyword evidence="4" id="KW-1185">Reference proteome</keyword>
<comment type="similarity">
    <text evidence="1">Belongs to the class-I aminoacyl-tRNA synthetase family.</text>
</comment>
<name>A0A7D9I805_PARCT</name>
<organism evidence="3 4">
    <name type="scientific">Paramuricea clavata</name>
    <name type="common">Red gorgonian</name>
    <name type="synonym">Violescent sea-whip</name>
    <dbReference type="NCBI Taxonomy" id="317549"/>
    <lineage>
        <taxon>Eukaryota</taxon>
        <taxon>Metazoa</taxon>
        <taxon>Cnidaria</taxon>
        <taxon>Anthozoa</taxon>
        <taxon>Octocorallia</taxon>
        <taxon>Malacalcyonacea</taxon>
        <taxon>Plexauridae</taxon>
        <taxon>Paramuricea</taxon>
    </lineage>
</organism>
<comment type="caution">
    <text evidence="3">The sequence shown here is derived from an EMBL/GenBank/DDBJ whole genome shotgun (WGS) entry which is preliminary data.</text>
</comment>
<dbReference type="PANTHER" id="PTHR45794">
    <property type="entry name" value="LEUCYL-TRNA SYNTHETASE"/>
    <property type="match status" value="1"/>
</dbReference>
<evidence type="ECO:0000313" key="3">
    <source>
        <dbReference type="EMBL" id="CAB4003188.1"/>
    </source>
</evidence>
<dbReference type="EMBL" id="CACRXK020004561">
    <property type="protein sequence ID" value="CAB4003188.1"/>
    <property type="molecule type" value="Genomic_DNA"/>
</dbReference>
<dbReference type="Proteomes" id="UP001152795">
    <property type="component" value="Unassembled WGS sequence"/>
</dbReference>
<dbReference type="GO" id="GO:0005524">
    <property type="term" value="F:ATP binding"/>
    <property type="evidence" value="ECO:0007669"/>
    <property type="project" value="InterPro"/>
</dbReference>
<dbReference type="PANTHER" id="PTHR45794:SF1">
    <property type="entry name" value="LEUCINE--TRNA LIGASE, CYTOPLASMIC"/>
    <property type="match status" value="1"/>
</dbReference>
<dbReference type="OrthoDB" id="10249672at2759"/>
<sequence length="105" mass="11754">MATNNGSFPDNRDIVKAMKDIPEVQKYMKKLMPFVQNYKSKVEKQGIGALDTTLSFDEIKVLNENIEYLTKSLGLCSIEVKSAVEGDGKIKDECLPGKPYSVFKC</sequence>
<dbReference type="GO" id="GO:0006429">
    <property type="term" value="P:leucyl-tRNA aminoacylation"/>
    <property type="evidence" value="ECO:0007669"/>
    <property type="project" value="InterPro"/>
</dbReference>
<accession>A0A7D9I805</accession>
<dbReference type="InterPro" id="IPR004493">
    <property type="entry name" value="Leu-tRNA-synth_Ia_arc/euk"/>
</dbReference>
<gene>
    <name evidence="3" type="ORF">PACLA_8A083861</name>
</gene>
<dbReference type="GO" id="GO:0004823">
    <property type="term" value="F:leucine-tRNA ligase activity"/>
    <property type="evidence" value="ECO:0007669"/>
    <property type="project" value="InterPro"/>
</dbReference>
<dbReference type="InterPro" id="IPR055416">
    <property type="entry name" value="RBD_LARS1"/>
</dbReference>
<reference evidence="3" key="1">
    <citation type="submission" date="2020-04" db="EMBL/GenBank/DDBJ databases">
        <authorList>
            <person name="Alioto T."/>
            <person name="Alioto T."/>
            <person name="Gomez Garrido J."/>
        </authorList>
    </citation>
    <scope>NUCLEOTIDE SEQUENCE</scope>
    <source>
        <strain evidence="3">A484AB</strain>
    </source>
</reference>
<dbReference type="Pfam" id="PF24810">
    <property type="entry name" value="RBD_LARS1"/>
    <property type="match status" value="1"/>
</dbReference>
<evidence type="ECO:0000256" key="1">
    <source>
        <dbReference type="ARBA" id="ARBA00005594"/>
    </source>
</evidence>